<keyword evidence="1" id="KW-0418">Kinase</keyword>
<comment type="caution">
    <text evidence="1">The sequence shown here is derived from an EMBL/GenBank/DDBJ whole genome shotgun (WGS) entry which is preliminary data.</text>
</comment>
<dbReference type="EMBL" id="JANBPG010001117">
    <property type="protein sequence ID" value="KAJ1891695.1"/>
    <property type="molecule type" value="Genomic_DNA"/>
</dbReference>
<accession>A0ACC1IBA4</accession>
<reference evidence="1" key="1">
    <citation type="submission" date="2022-07" db="EMBL/GenBank/DDBJ databases">
        <title>Phylogenomic reconstructions and comparative analyses of Kickxellomycotina fungi.</title>
        <authorList>
            <person name="Reynolds N.K."/>
            <person name="Stajich J.E."/>
            <person name="Barry K."/>
            <person name="Grigoriev I.V."/>
            <person name="Crous P."/>
            <person name="Smith M.E."/>
        </authorList>
    </citation>
    <scope>NUCLEOTIDE SEQUENCE</scope>
    <source>
        <strain evidence="1">Benny 63K</strain>
    </source>
</reference>
<keyword evidence="1" id="KW-0808">Transferase</keyword>
<protein>
    <submittedName>
        <fullName evidence="1">Bifunctional endoribonuclease/protein kinase ire1</fullName>
        <ecNumber evidence="1">2.7.11.1</ecNumber>
    </submittedName>
</protein>
<name>A0ACC1IBA4_9FUNG</name>
<organism evidence="1 2">
    <name type="scientific">Kickxella alabastrina</name>
    <dbReference type="NCBI Taxonomy" id="61397"/>
    <lineage>
        <taxon>Eukaryota</taxon>
        <taxon>Fungi</taxon>
        <taxon>Fungi incertae sedis</taxon>
        <taxon>Zoopagomycota</taxon>
        <taxon>Kickxellomycotina</taxon>
        <taxon>Kickxellomycetes</taxon>
        <taxon>Kickxellales</taxon>
        <taxon>Kickxellaceae</taxon>
        <taxon>Kickxella</taxon>
    </lineage>
</organism>
<evidence type="ECO:0000313" key="2">
    <source>
        <dbReference type="Proteomes" id="UP001150581"/>
    </source>
</evidence>
<dbReference type="EC" id="2.7.11.1" evidence="1"/>
<keyword evidence="2" id="KW-1185">Reference proteome</keyword>
<evidence type="ECO:0000313" key="1">
    <source>
        <dbReference type="EMBL" id="KAJ1891695.1"/>
    </source>
</evidence>
<gene>
    <name evidence="1" type="primary">IRE1</name>
    <name evidence="1" type="ORF">LPJ66_006771</name>
</gene>
<dbReference type="Proteomes" id="UP001150581">
    <property type="component" value="Unassembled WGS sequence"/>
</dbReference>
<sequence>MEAAVAAAAEAEQLDARGDIVGVHAIGWAPDLEQQREIGGADETPELPDEGSGDDEAQRTLADEEWRWWRYVGHYTTRVAAFIGYAVTFAVVAMFGGALYLLRPRTKRRARMWIDAAGDDPAAPGRRARLRISWAVMHRMWATLKEEWRLAVDDAWRNPNAAAVLRRTGVQRRASSEALLTSVEADLNTEPKAAAEKDSGADAIENEPSARSSRSSRSSSGGLGLQLPDDSDHSTSLDRLLAGSGTGTPRRNSTGTRPMTPMTPLKLAGAITLTDHVLGYGSHGTIVYRGMFQGRAVAVKRLLLDFYDVADHEVQVLQESDSHPNVIRYFCTERQDHFMYIALELCCGSLADATMRAPKAQLATQLLAQMPKMHVLRQLARGLHHLHALKLVHRDIKPQNILVAPPPHRRRKSRSAADPILGFGDASDYVAGAGAPRVLISDFGLSRILDDDESSFANTFTMHAMPAPHAAAPGAFPLGMIGGFGGGTVGWRAPECFDSPDARFSAAAAADSDQPSWPSLRPNAQPPCDEPSPYVSRGTKSRLHHLAMLTQQQQPDASADEPDSTGTNPATGSNITLPSGSRRRMTRAVDIFSMGCVFYYVLSDGDHPFGDRLSREQHILAGTPDLRALESSGIPSSIEAVDLIAHMVSRQERDRPSAASILVHPYFWDATQRLAFIQDVSDCLEAEARLIKAAREDLPEPSPPLLLAKKPKGAAAKKKGNASGAQQAEAPASAPAGSHAISNESIEDIIARLPVEQAAAVRRAITLLDIFEQNSEFVMEGAPQRPSTDDDGFQVVGMPHSRALDSMTDAVSNKSGGRPPRRVLWDRRLDPHLRRDLGKFRKYDGSRLRDLLRIIRNKKNHYQDMPMPLRETLGDIPDGHRQAGRRRFDEPD</sequence>
<proteinExistence type="predicted"/>